<comment type="caution">
    <text evidence="3">The sequence shown here is derived from an EMBL/GenBank/DDBJ whole genome shotgun (WGS) entry which is preliminary data.</text>
</comment>
<keyword evidence="1" id="KW-0238">DNA-binding</keyword>
<accession>A0ABW4YIW5</accession>
<evidence type="ECO:0000259" key="2">
    <source>
        <dbReference type="PROSITE" id="PS50943"/>
    </source>
</evidence>
<evidence type="ECO:0000313" key="3">
    <source>
        <dbReference type="EMBL" id="MFD2115439.1"/>
    </source>
</evidence>
<dbReference type="SUPFAM" id="SSF47413">
    <property type="entry name" value="lambda repressor-like DNA-binding domains"/>
    <property type="match status" value="1"/>
</dbReference>
<proteinExistence type="predicted"/>
<name>A0ABW4YIW5_9BACL</name>
<dbReference type="InterPro" id="IPR001387">
    <property type="entry name" value="Cro/C1-type_HTH"/>
</dbReference>
<evidence type="ECO:0000313" key="4">
    <source>
        <dbReference type="Proteomes" id="UP001597362"/>
    </source>
</evidence>
<dbReference type="PROSITE" id="PS50943">
    <property type="entry name" value="HTH_CROC1"/>
    <property type="match status" value="1"/>
</dbReference>
<dbReference type="Gene3D" id="1.10.260.40">
    <property type="entry name" value="lambda repressor-like DNA-binding domains"/>
    <property type="match status" value="1"/>
</dbReference>
<sequence length="67" mass="7614">MENHQLAQRVRAFRKLKGYTQQELAKELGVSVAVLGSLERGTRKNDPKLLNHIAKTLGISYEELMSF</sequence>
<feature type="domain" description="HTH cro/C1-type" evidence="2">
    <location>
        <begin position="10"/>
        <end position="64"/>
    </location>
</feature>
<gene>
    <name evidence="3" type="ORF">ACFSJH_06815</name>
</gene>
<dbReference type="Pfam" id="PF01381">
    <property type="entry name" value="HTH_3"/>
    <property type="match status" value="1"/>
</dbReference>
<dbReference type="Proteomes" id="UP001597362">
    <property type="component" value="Unassembled WGS sequence"/>
</dbReference>
<dbReference type="SMART" id="SM00530">
    <property type="entry name" value="HTH_XRE"/>
    <property type="match status" value="1"/>
</dbReference>
<reference evidence="4" key="1">
    <citation type="journal article" date="2019" name="Int. J. Syst. Evol. Microbiol.">
        <title>The Global Catalogue of Microorganisms (GCM) 10K type strain sequencing project: providing services to taxonomists for standard genome sequencing and annotation.</title>
        <authorList>
            <consortium name="The Broad Institute Genomics Platform"/>
            <consortium name="The Broad Institute Genome Sequencing Center for Infectious Disease"/>
            <person name="Wu L."/>
            <person name="Ma J."/>
        </authorList>
    </citation>
    <scope>NUCLEOTIDE SEQUENCE [LARGE SCALE GENOMIC DNA]</scope>
    <source>
        <strain evidence="4">GH52</strain>
    </source>
</reference>
<protein>
    <submittedName>
        <fullName evidence="3">Helix-turn-helix domain-containing protein</fullName>
    </submittedName>
</protein>
<evidence type="ECO:0000256" key="1">
    <source>
        <dbReference type="ARBA" id="ARBA00023125"/>
    </source>
</evidence>
<organism evidence="3 4">
    <name type="scientific">Paenibacillus yanchengensis</name>
    <dbReference type="NCBI Taxonomy" id="2035833"/>
    <lineage>
        <taxon>Bacteria</taxon>
        <taxon>Bacillati</taxon>
        <taxon>Bacillota</taxon>
        <taxon>Bacilli</taxon>
        <taxon>Bacillales</taxon>
        <taxon>Paenibacillaceae</taxon>
        <taxon>Paenibacillus</taxon>
    </lineage>
</organism>
<dbReference type="InterPro" id="IPR010982">
    <property type="entry name" value="Lambda_DNA-bd_dom_sf"/>
</dbReference>
<dbReference type="EMBL" id="JBHUHO010000019">
    <property type="protein sequence ID" value="MFD2115439.1"/>
    <property type="molecule type" value="Genomic_DNA"/>
</dbReference>
<dbReference type="RefSeq" id="WP_377770602.1">
    <property type="nucleotide sequence ID" value="NZ_JBHUHO010000019.1"/>
</dbReference>
<dbReference type="PANTHER" id="PTHR46558:SF4">
    <property type="entry name" value="DNA-BIDING PHAGE PROTEIN"/>
    <property type="match status" value="1"/>
</dbReference>
<dbReference type="CDD" id="cd00093">
    <property type="entry name" value="HTH_XRE"/>
    <property type="match status" value="1"/>
</dbReference>
<keyword evidence="4" id="KW-1185">Reference proteome</keyword>
<dbReference type="PANTHER" id="PTHR46558">
    <property type="entry name" value="TRACRIPTIONAL REGULATORY PROTEIN-RELATED-RELATED"/>
    <property type="match status" value="1"/>
</dbReference>